<dbReference type="Gene3D" id="1.10.287.80">
    <property type="entry name" value="ATP synthase, gamma subunit, helix hairpin domain"/>
    <property type="match status" value="1"/>
</dbReference>
<evidence type="ECO:0000256" key="4">
    <source>
        <dbReference type="ARBA" id="ARBA00022781"/>
    </source>
</evidence>
<dbReference type="NCBIfam" id="TIGR01146">
    <property type="entry name" value="ATPsyn_F1gamma"/>
    <property type="match status" value="1"/>
</dbReference>
<dbReference type="AlphaFoldDB" id="A0A3B1E2A5"/>
<sequence>MAKSRAIIKRLKAVKNIRKITRTMELIATARFKKAMDRATEAAAYTKKLSEIVADLSQANLKFSHPLLQQRDEVKKSVLLVATSNRGLCGGFNGSVLRLTQRRLKEAKANGEELSLEVSGKRGISFLRFQGETMDETYTHFEDKPTFDETEELANRYIEKFIKGEVDRVDVAYVQFQSASKQVPVIETLLPLGDLSTSVPVKGNDDDEAVSNIEYEFLPSAEGILAEIVPAAFKASLFKVFLDAGVSEQIARMVAMKGATENADEMIRDLSQSYNRARQTQITSELSEIIGGAAALE</sequence>
<dbReference type="GO" id="GO:0045259">
    <property type="term" value="C:proton-transporting ATP synthase complex"/>
    <property type="evidence" value="ECO:0007669"/>
    <property type="project" value="UniProtKB-KW"/>
</dbReference>
<dbReference type="Pfam" id="PF00231">
    <property type="entry name" value="ATP-synt"/>
    <property type="match status" value="1"/>
</dbReference>
<evidence type="ECO:0000256" key="3">
    <source>
        <dbReference type="ARBA" id="ARBA00022448"/>
    </source>
</evidence>
<accession>A0A3B1E2A5</accession>
<dbReference type="PANTHER" id="PTHR11693">
    <property type="entry name" value="ATP SYNTHASE GAMMA CHAIN"/>
    <property type="match status" value="1"/>
</dbReference>
<keyword evidence="4" id="KW-0375">Hydrogen ion transport</keyword>
<dbReference type="PANTHER" id="PTHR11693:SF22">
    <property type="entry name" value="ATP SYNTHASE SUBUNIT GAMMA, MITOCHONDRIAL"/>
    <property type="match status" value="1"/>
</dbReference>
<comment type="subcellular location">
    <subcellularLocation>
        <location evidence="1">Membrane</location>
        <topology evidence="1">Peripheral membrane protein</topology>
    </subcellularLocation>
</comment>
<keyword evidence="6" id="KW-0472">Membrane</keyword>
<organism evidence="9">
    <name type="scientific">hydrothermal vent metagenome</name>
    <dbReference type="NCBI Taxonomy" id="652676"/>
    <lineage>
        <taxon>unclassified sequences</taxon>
        <taxon>metagenomes</taxon>
        <taxon>ecological metagenomes</taxon>
    </lineage>
</organism>
<dbReference type="PROSITE" id="PS00153">
    <property type="entry name" value="ATPASE_GAMMA"/>
    <property type="match status" value="1"/>
</dbReference>
<dbReference type="HAMAP" id="MF_00815">
    <property type="entry name" value="ATP_synth_gamma_bact"/>
    <property type="match status" value="1"/>
</dbReference>
<dbReference type="GO" id="GO:0046933">
    <property type="term" value="F:proton-transporting ATP synthase activity, rotational mechanism"/>
    <property type="evidence" value="ECO:0007669"/>
    <property type="project" value="InterPro"/>
</dbReference>
<dbReference type="SUPFAM" id="SSF52943">
    <property type="entry name" value="ATP synthase (F1-ATPase), gamma subunit"/>
    <property type="match status" value="1"/>
</dbReference>
<dbReference type="PRINTS" id="PR00126">
    <property type="entry name" value="ATPASEGAMMA"/>
</dbReference>
<dbReference type="GO" id="GO:0016787">
    <property type="term" value="F:hydrolase activity"/>
    <property type="evidence" value="ECO:0007669"/>
    <property type="project" value="UniProtKB-KW"/>
</dbReference>
<gene>
    <name evidence="9" type="ORF">MNBD_PLANCTO02-2014</name>
</gene>
<dbReference type="EMBL" id="UOGL01000026">
    <property type="protein sequence ID" value="VAX36007.1"/>
    <property type="molecule type" value="Genomic_DNA"/>
</dbReference>
<evidence type="ECO:0000256" key="7">
    <source>
        <dbReference type="ARBA" id="ARBA00023196"/>
    </source>
</evidence>
<dbReference type="EC" id="3.6.3.14" evidence="9"/>
<dbReference type="InterPro" id="IPR023632">
    <property type="entry name" value="ATP_synth_F1_gsu_CS"/>
</dbReference>
<keyword evidence="9" id="KW-0378">Hydrolase</keyword>
<keyword evidence="3" id="KW-0813">Transport</keyword>
<reference evidence="9" key="1">
    <citation type="submission" date="2018-06" db="EMBL/GenBank/DDBJ databases">
        <authorList>
            <person name="Zhirakovskaya E."/>
        </authorList>
    </citation>
    <scope>NUCLEOTIDE SEQUENCE</scope>
</reference>
<evidence type="ECO:0000313" key="9">
    <source>
        <dbReference type="EMBL" id="VAX36007.1"/>
    </source>
</evidence>
<protein>
    <submittedName>
        <fullName evidence="9">ATP synthase gamma chain</fullName>
        <ecNumber evidence="9">3.6.3.14</ecNumber>
    </submittedName>
</protein>
<evidence type="ECO:0000256" key="1">
    <source>
        <dbReference type="ARBA" id="ARBA00004170"/>
    </source>
</evidence>
<keyword evidence="5" id="KW-0406">Ion transport</keyword>
<name>A0A3B1E2A5_9ZZZZ</name>
<evidence type="ECO:0000256" key="5">
    <source>
        <dbReference type="ARBA" id="ARBA00023065"/>
    </source>
</evidence>
<proteinExistence type="inferred from homology"/>
<evidence type="ECO:0000256" key="8">
    <source>
        <dbReference type="ARBA" id="ARBA00023310"/>
    </source>
</evidence>
<keyword evidence="7" id="KW-0139">CF(1)</keyword>
<dbReference type="InterPro" id="IPR000131">
    <property type="entry name" value="ATP_synth_F1_gsu"/>
</dbReference>
<dbReference type="Gene3D" id="3.40.1380.10">
    <property type="match status" value="1"/>
</dbReference>
<evidence type="ECO:0000256" key="2">
    <source>
        <dbReference type="ARBA" id="ARBA00007681"/>
    </source>
</evidence>
<dbReference type="CDD" id="cd12151">
    <property type="entry name" value="F1-ATPase_gamma"/>
    <property type="match status" value="1"/>
</dbReference>
<dbReference type="InterPro" id="IPR035968">
    <property type="entry name" value="ATP_synth_F1_ATPase_gsu"/>
</dbReference>
<keyword evidence="8" id="KW-0066">ATP synthesis</keyword>
<comment type="similarity">
    <text evidence="2">Belongs to the ATPase gamma chain family.</text>
</comment>
<evidence type="ECO:0000256" key="6">
    <source>
        <dbReference type="ARBA" id="ARBA00023136"/>
    </source>
</evidence>